<reference evidence="10 11" key="1">
    <citation type="submission" date="2019-09" db="EMBL/GenBank/DDBJ databases">
        <title>A chromosome-level genome assembly of the Chinese tupelo Nyssa sinensis.</title>
        <authorList>
            <person name="Yang X."/>
            <person name="Kang M."/>
            <person name="Yang Y."/>
            <person name="Xiong H."/>
            <person name="Wang M."/>
            <person name="Zhang Z."/>
            <person name="Wang Z."/>
            <person name="Wu H."/>
            <person name="Ma T."/>
            <person name="Liu J."/>
            <person name="Xi Z."/>
        </authorList>
    </citation>
    <scope>NUCLEOTIDE SEQUENCE [LARGE SCALE GENOMIC DNA]</scope>
    <source>
        <strain evidence="10">J267</strain>
        <tissue evidence="10">Leaf</tissue>
    </source>
</reference>
<dbReference type="Proteomes" id="UP000325577">
    <property type="component" value="Linkage Group LG3"/>
</dbReference>
<evidence type="ECO:0000256" key="5">
    <source>
        <dbReference type="ARBA" id="ARBA00022840"/>
    </source>
</evidence>
<evidence type="ECO:0000256" key="4">
    <source>
        <dbReference type="ARBA" id="ARBA00022741"/>
    </source>
</evidence>
<feature type="transmembrane region" description="Helical" evidence="8">
    <location>
        <begin position="463"/>
        <end position="483"/>
    </location>
</feature>
<dbReference type="InterPro" id="IPR013525">
    <property type="entry name" value="ABC2_TM"/>
</dbReference>
<dbReference type="AlphaFoldDB" id="A0A5J5A7W1"/>
<dbReference type="InterPro" id="IPR027417">
    <property type="entry name" value="P-loop_NTPase"/>
</dbReference>
<evidence type="ECO:0000256" key="6">
    <source>
        <dbReference type="ARBA" id="ARBA00022989"/>
    </source>
</evidence>
<dbReference type="GO" id="GO:0016020">
    <property type="term" value="C:membrane"/>
    <property type="evidence" value="ECO:0007669"/>
    <property type="project" value="UniProtKB-SubCell"/>
</dbReference>
<dbReference type="PANTHER" id="PTHR48041">
    <property type="entry name" value="ABC TRANSPORTER G FAMILY MEMBER 28"/>
    <property type="match status" value="1"/>
</dbReference>
<dbReference type="PROSITE" id="PS50893">
    <property type="entry name" value="ABC_TRANSPORTER_2"/>
    <property type="match status" value="1"/>
</dbReference>
<dbReference type="InterPro" id="IPR050352">
    <property type="entry name" value="ABCG_transporters"/>
</dbReference>
<dbReference type="SMART" id="SM00382">
    <property type="entry name" value="AAA"/>
    <property type="match status" value="1"/>
</dbReference>
<keyword evidence="3 8" id="KW-0812">Transmembrane</keyword>
<feature type="domain" description="ABC transporter" evidence="9">
    <location>
        <begin position="19"/>
        <end position="275"/>
    </location>
</feature>
<keyword evidence="2" id="KW-0813">Transport</keyword>
<keyword evidence="11" id="KW-1185">Reference proteome</keyword>
<keyword evidence="6 8" id="KW-1133">Transmembrane helix</keyword>
<dbReference type="Pfam" id="PF00005">
    <property type="entry name" value="ABC_tran"/>
    <property type="match status" value="1"/>
</dbReference>
<dbReference type="GO" id="GO:0016887">
    <property type="term" value="F:ATP hydrolysis activity"/>
    <property type="evidence" value="ECO:0007669"/>
    <property type="project" value="InterPro"/>
</dbReference>
<dbReference type="PANTHER" id="PTHR48041:SF100">
    <property type="entry name" value="ABC TRANSPORTER-LIKE"/>
    <property type="match status" value="1"/>
</dbReference>
<feature type="transmembrane region" description="Helical" evidence="8">
    <location>
        <begin position="427"/>
        <end position="451"/>
    </location>
</feature>
<evidence type="ECO:0000256" key="2">
    <source>
        <dbReference type="ARBA" id="ARBA00022448"/>
    </source>
</evidence>
<keyword evidence="7 8" id="KW-0472">Membrane</keyword>
<dbReference type="PROSITE" id="PS00211">
    <property type="entry name" value="ABC_TRANSPORTER_1"/>
    <property type="match status" value="1"/>
</dbReference>
<comment type="subcellular location">
    <subcellularLocation>
        <location evidence="1">Membrane</location>
        <topology evidence="1">Multi-pass membrane protein</topology>
    </subcellularLocation>
</comment>
<dbReference type="SUPFAM" id="SSF52540">
    <property type="entry name" value="P-loop containing nucleoside triphosphate hydrolases"/>
    <property type="match status" value="1"/>
</dbReference>
<dbReference type="Pfam" id="PF01061">
    <property type="entry name" value="ABC2_membrane"/>
    <property type="match status" value="1"/>
</dbReference>
<evidence type="ECO:0000256" key="1">
    <source>
        <dbReference type="ARBA" id="ARBA00004141"/>
    </source>
</evidence>
<protein>
    <recommendedName>
        <fullName evidence="9">ABC transporter domain-containing protein</fullName>
    </recommendedName>
</protein>
<dbReference type="OrthoDB" id="66620at2759"/>
<keyword evidence="5" id="KW-0067">ATP-binding</keyword>
<feature type="transmembrane region" description="Helical" evidence="8">
    <location>
        <begin position="383"/>
        <end position="406"/>
    </location>
</feature>
<dbReference type="InterPro" id="IPR003439">
    <property type="entry name" value="ABC_transporter-like_ATP-bd"/>
</dbReference>
<keyword evidence="4" id="KW-0547">Nucleotide-binding</keyword>
<dbReference type="FunFam" id="3.40.50.300:FF:001479">
    <property type="entry name" value="ABC transporter G family member 10"/>
    <property type="match status" value="1"/>
</dbReference>
<sequence length="581" mass="65212">MDLPVKTPNSSGQKTLYRIRTKNLSYKLSPGYNEFNWDCLGGATNSANKYILKDVSCEAKPGEITAIAGPSGAGKTTLLEILAGMIVPCRVSGHVLVNDKPMNATYFRRVSGYVTQDEALFPLLTVEETLMYSARLRLHGGIDKARARVRELLTELGLDHVAGVRIGSESSRGISGGEKRRVSIGVDLVHDPAVLLIDEPTSGLDSASALNVASLLQGMAKKQGKTIVLTIHQPGFRILELFNTVVLLSNGIVLHHGSLHLLEERLMFAGHCIPRHVNVLEFAIDVTESMLMDMEEINIEGIENKIEYDHVKKMGNEEENHIFYTNSLFKEVLILSQRFSNNIFRTKQLFAARIILALLAGILLGTIFMNVNKDPKRFKLQNQIGFFAFSLAFLLSSTTEALPIFLQERRILMGETSRGAYRVSSYVISNTLVFLPFLLTVAMLYSIPVYWLVGLRRDVDGFLYFSLVVWVVVLMSNSFVACFSALVPNFIMGTSLTVGLMGSFFLFSGYFISKEDIPWYWIFMHYLSLFKYPFECFMINEYGGEKGKSRCLQSVEEVCLFTGDGFLMHQDHTEQNVRRME</sequence>
<dbReference type="InterPro" id="IPR003593">
    <property type="entry name" value="AAA+_ATPase"/>
</dbReference>
<evidence type="ECO:0000313" key="11">
    <source>
        <dbReference type="Proteomes" id="UP000325577"/>
    </source>
</evidence>
<evidence type="ECO:0000313" key="10">
    <source>
        <dbReference type="EMBL" id="KAA8526304.1"/>
    </source>
</evidence>
<organism evidence="10 11">
    <name type="scientific">Nyssa sinensis</name>
    <dbReference type="NCBI Taxonomy" id="561372"/>
    <lineage>
        <taxon>Eukaryota</taxon>
        <taxon>Viridiplantae</taxon>
        <taxon>Streptophyta</taxon>
        <taxon>Embryophyta</taxon>
        <taxon>Tracheophyta</taxon>
        <taxon>Spermatophyta</taxon>
        <taxon>Magnoliopsida</taxon>
        <taxon>eudicotyledons</taxon>
        <taxon>Gunneridae</taxon>
        <taxon>Pentapetalae</taxon>
        <taxon>asterids</taxon>
        <taxon>Cornales</taxon>
        <taxon>Nyssaceae</taxon>
        <taxon>Nyssa</taxon>
    </lineage>
</organism>
<dbReference type="Gene3D" id="3.40.50.300">
    <property type="entry name" value="P-loop containing nucleotide triphosphate hydrolases"/>
    <property type="match status" value="1"/>
</dbReference>
<dbReference type="CDD" id="cd03213">
    <property type="entry name" value="ABCG_EPDR"/>
    <property type="match status" value="1"/>
</dbReference>
<dbReference type="GO" id="GO:0005524">
    <property type="term" value="F:ATP binding"/>
    <property type="evidence" value="ECO:0007669"/>
    <property type="project" value="UniProtKB-KW"/>
</dbReference>
<name>A0A5J5A7W1_9ASTE</name>
<accession>A0A5J5A7W1</accession>
<gene>
    <name evidence="10" type="ORF">F0562_008493</name>
</gene>
<feature type="transmembrane region" description="Helical" evidence="8">
    <location>
        <begin position="490"/>
        <end position="513"/>
    </location>
</feature>
<proteinExistence type="predicted"/>
<dbReference type="EMBL" id="CM018046">
    <property type="protein sequence ID" value="KAA8526304.1"/>
    <property type="molecule type" value="Genomic_DNA"/>
</dbReference>
<evidence type="ECO:0000256" key="3">
    <source>
        <dbReference type="ARBA" id="ARBA00022692"/>
    </source>
</evidence>
<evidence type="ECO:0000256" key="7">
    <source>
        <dbReference type="ARBA" id="ARBA00023136"/>
    </source>
</evidence>
<evidence type="ECO:0000259" key="9">
    <source>
        <dbReference type="PROSITE" id="PS50893"/>
    </source>
</evidence>
<dbReference type="GO" id="GO:0140359">
    <property type="term" value="F:ABC-type transporter activity"/>
    <property type="evidence" value="ECO:0007669"/>
    <property type="project" value="InterPro"/>
</dbReference>
<feature type="transmembrane region" description="Helical" evidence="8">
    <location>
        <begin position="350"/>
        <end position="371"/>
    </location>
</feature>
<dbReference type="InterPro" id="IPR017871">
    <property type="entry name" value="ABC_transporter-like_CS"/>
</dbReference>
<evidence type="ECO:0000256" key="8">
    <source>
        <dbReference type="SAM" id="Phobius"/>
    </source>
</evidence>